<gene>
    <name evidence="1" type="ORF">JD844_033963</name>
</gene>
<evidence type="ECO:0000313" key="1">
    <source>
        <dbReference type="EMBL" id="KAH0625749.1"/>
    </source>
</evidence>
<organism evidence="1 2">
    <name type="scientific">Phrynosoma platyrhinos</name>
    <name type="common">Desert horned lizard</name>
    <dbReference type="NCBI Taxonomy" id="52577"/>
    <lineage>
        <taxon>Eukaryota</taxon>
        <taxon>Metazoa</taxon>
        <taxon>Chordata</taxon>
        <taxon>Craniata</taxon>
        <taxon>Vertebrata</taxon>
        <taxon>Euteleostomi</taxon>
        <taxon>Lepidosauria</taxon>
        <taxon>Squamata</taxon>
        <taxon>Bifurcata</taxon>
        <taxon>Unidentata</taxon>
        <taxon>Episquamata</taxon>
        <taxon>Toxicofera</taxon>
        <taxon>Iguania</taxon>
        <taxon>Phrynosomatidae</taxon>
        <taxon>Phrynosomatinae</taxon>
        <taxon>Phrynosoma</taxon>
    </lineage>
</organism>
<keyword evidence="2" id="KW-1185">Reference proteome</keyword>
<protein>
    <submittedName>
        <fullName evidence="1">Uncharacterized protein</fullName>
    </submittedName>
</protein>
<evidence type="ECO:0000313" key="2">
    <source>
        <dbReference type="Proteomes" id="UP000826234"/>
    </source>
</evidence>
<dbReference type="Proteomes" id="UP000826234">
    <property type="component" value="Unassembled WGS sequence"/>
</dbReference>
<proteinExistence type="predicted"/>
<dbReference type="EMBL" id="JAIPUX010000953">
    <property type="protein sequence ID" value="KAH0625749.1"/>
    <property type="molecule type" value="Genomic_DNA"/>
</dbReference>
<accession>A0ABQ7T7X6</accession>
<comment type="caution">
    <text evidence="1">The sequence shown here is derived from an EMBL/GenBank/DDBJ whole genome shotgun (WGS) entry which is preliminary data.</text>
</comment>
<sequence>MFFPGHLFRHSWGSRFRKAGSSPTSQEDAKYFLCSAFRTGCAARIRLLHIFLCAFRSFLTSADPINNLWQHIPLSTTS</sequence>
<name>A0ABQ7T7X6_PHRPL</name>
<reference evidence="1 2" key="1">
    <citation type="journal article" date="2022" name="Gigascience">
        <title>A chromosome-level genome assembly and annotation of the desert horned lizard, Phrynosoma platyrhinos, provides insight into chromosomal rearrangements among reptiles.</title>
        <authorList>
            <person name="Koochekian N."/>
            <person name="Ascanio A."/>
            <person name="Farleigh K."/>
            <person name="Card D.C."/>
            <person name="Schield D.R."/>
            <person name="Castoe T.A."/>
            <person name="Jezkova T."/>
        </authorList>
    </citation>
    <scope>NUCLEOTIDE SEQUENCE [LARGE SCALE GENOMIC DNA]</scope>
    <source>
        <strain evidence="1">NK-2021</strain>
    </source>
</reference>